<gene>
    <name evidence="1" type="ORF">BpHYR1_002387</name>
</gene>
<dbReference type="EMBL" id="REGN01006252">
    <property type="protein sequence ID" value="RNA10256.1"/>
    <property type="molecule type" value="Genomic_DNA"/>
</dbReference>
<evidence type="ECO:0000313" key="1">
    <source>
        <dbReference type="EMBL" id="RNA10256.1"/>
    </source>
</evidence>
<evidence type="ECO:0000313" key="2">
    <source>
        <dbReference type="Proteomes" id="UP000276133"/>
    </source>
</evidence>
<name>A0A3M7QFN7_BRAPC</name>
<dbReference type="Proteomes" id="UP000276133">
    <property type="component" value="Unassembled WGS sequence"/>
</dbReference>
<dbReference type="AlphaFoldDB" id="A0A3M7QFN7"/>
<feature type="non-terminal residue" evidence="1">
    <location>
        <position position="1"/>
    </location>
</feature>
<organism evidence="1 2">
    <name type="scientific">Brachionus plicatilis</name>
    <name type="common">Marine rotifer</name>
    <name type="synonym">Brachionus muelleri</name>
    <dbReference type="NCBI Taxonomy" id="10195"/>
    <lineage>
        <taxon>Eukaryota</taxon>
        <taxon>Metazoa</taxon>
        <taxon>Spiralia</taxon>
        <taxon>Gnathifera</taxon>
        <taxon>Rotifera</taxon>
        <taxon>Eurotatoria</taxon>
        <taxon>Monogononta</taxon>
        <taxon>Pseudotrocha</taxon>
        <taxon>Ploima</taxon>
        <taxon>Brachionidae</taxon>
        <taxon>Brachionus</taxon>
    </lineage>
</organism>
<reference evidence="1 2" key="1">
    <citation type="journal article" date="2018" name="Sci. Rep.">
        <title>Genomic signatures of local adaptation to the degree of environmental predictability in rotifers.</title>
        <authorList>
            <person name="Franch-Gras L."/>
            <person name="Hahn C."/>
            <person name="Garcia-Roger E.M."/>
            <person name="Carmona M.J."/>
            <person name="Serra M."/>
            <person name="Gomez A."/>
        </authorList>
    </citation>
    <scope>NUCLEOTIDE SEQUENCE [LARGE SCALE GENOMIC DNA]</scope>
    <source>
        <strain evidence="1">HYR1</strain>
    </source>
</reference>
<comment type="caution">
    <text evidence="1">The sequence shown here is derived from an EMBL/GenBank/DDBJ whole genome shotgun (WGS) entry which is preliminary data.</text>
</comment>
<proteinExistence type="predicted"/>
<accession>A0A3M7QFN7</accession>
<keyword evidence="2" id="KW-1185">Reference proteome</keyword>
<protein>
    <submittedName>
        <fullName evidence="1">Uncharacterized protein</fullName>
    </submittedName>
</protein>
<sequence>CFNQENHHLSLNSYFFAKIGKILAGHLNAFQSKILNGDYFYKVFQNIWTFGSLDITKSKGVPDDLFRLINIMIINNCTKFG</sequence>